<dbReference type="AlphaFoldDB" id="A0AAV3WPA5"/>
<evidence type="ECO:0000313" key="2">
    <source>
        <dbReference type="Proteomes" id="UP001050975"/>
    </source>
</evidence>
<dbReference type="RefSeq" id="WP_226592954.1">
    <property type="nucleotide sequence ID" value="NZ_BLAY01000254.1"/>
</dbReference>
<accession>A0AAV3WPA5</accession>
<protein>
    <submittedName>
        <fullName evidence="1">Uncharacterized protein</fullName>
    </submittedName>
</protein>
<gene>
    <name evidence="1" type="ORF">MiSe_86200</name>
</gene>
<dbReference type="Proteomes" id="UP001050975">
    <property type="component" value="Unassembled WGS sequence"/>
</dbReference>
<name>A0AAV3WPA5_9CYAN</name>
<reference evidence="1" key="1">
    <citation type="submission" date="2019-10" db="EMBL/GenBank/DDBJ databases">
        <title>Draft genome sequece of Microseira wollei NIES-4236.</title>
        <authorList>
            <person name="Yamaguchi H."/>
            <person name="Suzuki S."/>
            <person name="Kawachi M."/>
        </authorList>
    </citation>
    <scope>NUCLEOTIDE SEQUENCE</scope>
    <source>
        <strain evidence="1">NIES-4236</strain>
    </source>
</reference>
<dbReference type="EMBL" id="BLAY01000254">
    <property type="protein sequence ID" value="GET43794.1"/>
    <property type="molecule type" value="Genomic_DNA"/>
</dbReference>
<keyword evidence="2" id="KW-1185">Reference proteome</keyword>
<sequence>MNRNLEIQELSIVLAARNHNQALLTLDFLKGSGVIPADWELQRPPVFAAGSAQVMFANGVNIVLNPQAIAFSQPFETNTLEELKIPEITGKYVSTLPNLEYQGVGINPKRFITFGEEGDGAYKYITETILARGPWQNFGIAPMRAGINLVYTLEGRQLRLSISEAQIKLPDQVIPAVAFAGNFHYEVRSESPQQRLEIVKQAIAHWQEDLAAYKNLIDNQFLPGVEKGEVPIFSARAI</sequence>
<organism evidence="1 2">
    <name type="scientific">Microseira wollei NIES-4236</name>
    <dbReference type="NCBI Taxonomy" id="2530354"/>
    <lineage>
        <taxon>Bacteria</taxon>
        <taxon>Bacillati</taxon>
        <taxon>Cyanobacteriota</taxon>
        <taxon>Cyanophyceae</taxon>
        <taxon>Oscillatoriophycideae</taxon>
        <taxon>Aerosakkonematales</taxon>
        <taxon>Aerosakkonemataceae</taxon>
        <taxon>Microseira</taxon>
    </lineage>
</organism>
<evidence type="ECO:0000313" key="1">
    <source>
        <dbReference type="EMBL" id="GET43794.1"/>
    </source>
</evidence>
<proteinExistence type="predicted"/>
<comment type="caution">
    <text evidence="1">The sequence shown here is derived from an EMBL/GenBank/DDBJ whole genome shotgun (WGS) entry which is preliminary data.</text>
</comment>